<keyword evidence="4" id="KW-0460">Magnesium</keyword>
<dbReference type="NCBIfam" id="TIGR02244">
    <property type="entry name" value="HAD-IG-Ncltidse"/>
    <property type="match status" value="1"/>
</dbReference>
<sequence length="673" mass="76494">MRKLNHPCHNAPLLTAIYLMAAASSSSFNTRVMAFVVPYPKLTSLSSPLKNIPSVPSKYCPPTTTCAISRTRINTRKATHLNLKASTIDVDAYMGDDYNTRYITQYDDTDATLPRHVTNEDVNNIITKAEKVIQDLQKTASALQDQMEVERLNQSSLTLEEEEDDVERDDDVVFANSYVDLGKVDTVGFDYDYTLVTYTNELLELIYDMALKRLVEEKQYPSEMLDAGLKFDPNFSIRGLAVDRETGWICHLSYTHKVAVAWEGRTKLSRQRLMDEYSGKRALNPTLRKKRLKPLNDLFSMAECCLIADTVQFFKDMNIPFCPRNAVVDILGVIGSTHISGDFHRIVAQHPERYLEPQPHLKGVLEKLKKSGKRLIFVSNSPFWYVDAGMNYVIGENWRDTWDVVIVSAGKPRFYTDNSRPFREVSTTTGRVKFKKVERLEPGEVYTEGCLRQLTKCIDWYHSPVGTATTANGDSEEEDDDENVNELQYPLAGGGPLTSPNVLYVGDSLFADLVDAKRQFGWTTAAVTPEVEHEIEMQSQTRFVLAQRTIDVLLQTLRSVQYTLGAESRSEDDLRVIDGMERLISKCRDEQTNLLGNSFGSVFRARYQPSLFAHSLRRYCDLYMSSVSSMRHYSPEHRFYPEDARLLSHEIRGGVDADCWTLDTAFENADGLF</sequence>
<dbReference type="SUPFAM" id="SSF56784">
    <property type="entry name" value="HAD-like"/>
    <property type="match status" value="2"/>
</dbReference>
<name>A0A6V2CP64_9STRA</name>
<evidence type="ECO:0000256" key="3">
    <source>
        <dbReference type="ARBA" id="ARBA00022801"/>
    </source>
</evidence>
<keyword evidence="5" id="KW-0175">Coiled coil</keyword>
<dbReference type="PANTHER" id="PTHR12103">
    <property type="entry name" value="5'-NUCLEOTIDASE DOMAIN-CONTAINING"/>
    <property type="match status" value="1"/>
</dbReference>
<keyword evidence="3" id="KW-0378">Hydrolase</keyword>
<accession>A0A6V2CP64</accession>
<evidence type="ECO:0000256" key="1">
    <source>
        <dbReference type="ARBA" id="ARBA00009589"/>
    </source>
</evidence>
<keyword evidence="2" id="KW-0479">Metal-binding</keyword>
<reference evidence="6" key="1">
    <citation type="submission" date="2021-01" db="EMBL/GenBank/DDBJ databases">
        <authorList>
            <person name="Corre E."/>
            <person name="Pelletier E."/>
            <person name="Niang G."/>
            <person name="Scheremetjew M."/>
            <person name="Finn R."/>
            <person name="Kale V."/>
            <person name="Holt S."/>
            <person name="Cochrane G."/>
            <person name="Meng A."/>
            <person name="Brown T."/>
            <person name="Cohen L."/>
        </authorList>
    </citation>
    <scope>NUCLEOTIDE SEQUENCE</scope>
    <source>
        <strain evidence="6">GSO104</strain>
    </source>
</reference>
<dbReference type="Pfam" id="PF05761">
    <property type="entry name" value="5_nucleotid"/>
    <property type="match status" value="2"/>
</dbReference>
<dbReference type="InterPro" id="IPR008380">
    <property type="entry name" value="HAD-SF_hydro_IG_5-nucl"/>
</dbReference>
<dbReference type="GO" id="GO:0046872">
    <property type="term" value="F:metal ion binding"/>
    <property type="evidence" value="ECO:0007669"/>
    <property type="project" value="UniProtKB-KW"/>
</dbReference>
<evidence type="ECO:0000313" key="6">
    <source>
        <dbReference type="EMBL" id="CAE4594971.1"/>
    </source>
</evidence>
<gene>
    <name evidence="6" type="ORF">DBRI00130_LOCUS8488</name>
</gene>
<comment type="similarity">
    <text evidence="1">Belongs to the 5'(3')-deoxyribonucleotidase family.</text>
</comment>
<proteinExistence type="inferred from homology"/>
<evidence type="ECO:0000256" key="4">
    <source>
        <dbReference type="ARBA" id="ARBA00022842"/>
    </source>
</evidence>
<dbReference type="PANTHER" id="PTHR12103:SF12">
    <property type="entry name" value="FI20020P1"/>
    <property type="match status" value="1"/>
</dbReference>
<evidence type="ECO:0008006" key="7">
    <source>
        <dbReference type="Google" id="ProtNLM"/>
    </source>
</evidence>
<feature type="coiled-coil region" evidence="5">
    <location>
        <begin position="119"/>
        <end position="169"/>
    </location>
</feature>
<evidence type="ECO:0000256" key="2">
    <source>
        <dbReference type="ARBA" id="ARBA00022723"/>
    </source>
</evidence>
<dbReference type="Gene3D" id="3.40.50.1000">
    <property type="entry name" value="HAD superfamily/HAD-like"/>
    <property type="match status" value="1"/>
</dbReference>
<dbReference type="GO" id="GO:0008253">
    <property type="term" value="F:5'-nucleotidase activity"/>
    <property type="evidence" value="ECO:0007669"/>
    <property type="project" value="TreeGrafter"/>
</dbReference>
<dbReference type="InterPro" id="IPR023214">
    <property type="entry name" value="HAD_sf"/>
</dbReference>
<evidence type="ECO:0000256" key="5">
    <source>
        <dbReference type="SAM" id="Coils"/>
    </source>
</evidence>
<organism evidence="6">
    <name type="scientific">Ditylum brightwellii</name>
    <dbReference type="NCBI Taxonomy" id="49249"/>
    <lineage>
        <taxon>Eukaryota</taxon>
        <taxon>Sar</taxon>
        <taxon>Stramenopiles</taxon>
        <taxon>Ochrophyta</taxon>
        <taxon>Bacillariophyta</taxon>
        <taxon>Mediophyceae</taxon>
        <taxon>Lithodesmiophycidae</taxon>
        <taxon>Lithodesmiales</taxon>
        <taxon>Lithodesmiaceae</taxon>
        <taxon>Ditylum</taxon>
    </lineage>
</organism>
<dbReference type="InterPro" id="IPR036412">
    <property type="entry name" value="HAD-like_sf"/>
</dbReference>
<dbReference type="EMBL" id="HBNS01010514">
    <property type="protein sequence ID" value="CAE4594971.1"/>
    <property type="molecule type" value="Transcribed_RNA"/>
</dbReference>
<dbReference type="AlphaFoldDB" id="A0A6V2CP64"/>
<protein>
    <recommendedName>
        <fullName evidence="7">5'-nucleotidase</fullName>
    </recommendedName>
</protein>